<reference evidence="3 4" key="1">
    <citation type="submission" date="2016-07" db="EMBL/GenBank/DDBJ databases">
        <title>Pervasive Adenine N6-methylation of Active Genes in Fungi.</title>
        <authorList>
            <consortium name="DOE Joint Genome Institute"/>
            <person name="Mondo S.J."/>
            <person name="Dannebaum R.O."/>
            <person name="Kuo R.C."/>
            <person name="Labutti K."/>
            <person name="Haridas S."/>
            <person name="Kuo A."/>
            <person name="Salamov A."/>
            <person name="Ahrendt S.R."/>
            <person name="Lipzen A."/>
            <person name="Sullivan W."/>
            <person name="Andreopoulos W.B."/>
            <person name="Clum A."/>
            <person name="Lindquist E."/>
            <person name="Daum C."/>
            <person name="Ramamoorthy G.K."/>
            <person name="Gryganskyi A."/>
            <person name="Culley D."/>
            <person name="Magnuson J.K."/>
            <person name="James T.Y."/>
            <person name="O'Malley M.A."/>
            <person name="Stajich J.E."/>
            <person name="Spatafora J.W."/>
            <person name="Visel A."/>
            <person name="Grigoriev I.V."/>
        </authorList>
    </citation>
    <scope>NUCLEOTIDE SEQUENCE [LARGE SCALE GENOMIC DNA]</scope>
    <source>
        <strain evidence="3 4">NRRL 2496</strain>
    </source>
</reference>
<gene>
    <name evidence="3" type="ORF">BCR43DRAFT_433170</name>
</gene>
<dbReference type="PANTHER" id="PTHR13681">
    <property type="entry name" value="SURVIVAL OF MOTOR NEURON-RELATED-SPLICING FACTOR 30-RELATED"/>
    <property type="match status" value="1"/>
</dbReference>
<dbReference type="GO" id="GO:0005634">
    <property type="term" value="C:nucleus"/>
    <property type="evidence" value="ECO:0007669"/>
    <property type="project" value="UniProtKB-SubCell"/>
</dbReference>
<evidence type="ECO:0000256" key="2">
    <source>
        <dbReference type="ARBA" id="ARBA00023242"/>
    </source>
</evidence>
<evidence type="ECO:0000313" key="3">
    <source>
        <dbReference type="EMBL" id="ORZ00530.1"/>
    </source>
</evidence>
<dbReference type="STRING" id="13706.A0A1X2HMB5"/>
<dbReference type="InParanoid" id="A0A1X2HMB5"/>
<comment type="caution">
    <text evidence="3">The sequence shown here is derived from an EMBL/GenBank/DDBJ whole genome shotgun (WGS) entry which is preliminary data.</text>
</comment>
<dbReference type="AlphaFoldDB" id="A0A1X2HMB5"/>
<dbReference type="SMART" id="SM01161">
    <property type="entry name" value="DUF1767"/>
    <property type="match status" value="1"/>
</dbReference>
<keyword evidence="2" id="KW-0539">Nucleus</keyword>
<comment type="subcellular location">
    <subcellularLocation>
        <location evidence="1">Nucleus</location>
    </subcellularLocation>
</comment>
<dbReference type="PANTHER" id="PTHR13681:SF24">
    <property type="entry name" value="TUDOR DOMAIN-CONTAINING PROTEIN 3"/>
    <property type="match status" value="1"/>
</dbReference>
<dbReference type="EMBL" id="MCGN01000002">
    <property type="protein sequence ID" value="ORZ00530.1"/>
    <property type="molecule type" value="Genomic_DNA"/>
</dbReference>
<proteinExistence type="predicted"/>
<keyword evidence="4" id="KW-1185">Reference proteome</keyword>
<dbReference type="Proteomes" id="UP000242180">
    <property type="component" value="Unassembled WGS sequence"/>
</dbReference>
<evidence type="ECO:0000256" key="1">
    <source>
        <dbReference type="ARBA" id="ARBA00004123"/>
    </source>
</evidence>
<protein>
    <submittedName>
        <fullName evidence="3">Uncharacterized protein</fullName>
    </submittedName>
</protein>
<dbReference type="OMA" id="WCISQEG"/>
<sequence length="117" mass="12754">MSLEELRAQGWCISQEGLDTIQESLEKENPTVDDIIGAALDANLRQIGDGRGFRQDGDPTTKTIPAPLVLQVLEIRNVALPSSHQVEKPRLLRIAFSDGGKKKIIGAEILGPVDQIK</sequence>
<accession>A0A1X2HMB5</accession>
<dbReference type="OrthoDB" id="434939at2759"/>
<evidence type="ECO:0000313" key="4">
    <source>
        <dbReference type="Proteomes" id="UP000242180"/>
    </source>
</evidence>
<organism evidence="3 4">
    <name type="scientific">Syncephalastrum racemosum</name>
    <name type="common">Filamentous fungus</name>
    <dbReference type="NCBI Taxonomy" id="13706"/>
    <lineage>
        <taxon>Eukaryota</taxon>
        <taxon>Fungi</taxon>
        <taxon>Fungi incertae sedis</taxon>
        <taxon>Mucoromycota</taxon>
        <taxon>Mucoromycotina</taxon>
        <taxon>Mucoromycetes</taxon>
        <taxon>Mucorales</taxon>
        <taxon>Syncephalastraceae</taxon>
        <taxon>Syncephalastrum</taxon>
    </lineage>
</organism>
<name>A0A1X2HMB5_SYNRA</name>